<dbReference type="AlphaFoldDB" id="A0ABD5X1P4"/>
<evidence type="ECO:0000256" key="6">
    <source>
        <dbReference type="PROSITE-ProRule" id="PRU00169"/>
    </source>
</evidence>
<dbReference type="SUPFAM" id="SSF52172">
    <property type="entry name" value="CheY-like"/>
    <property type="match status" value="1"/>
</dbReference>
<dbReference type="InterPro" id="IPR004358">
    <property type="entry name" value="Sig_transdc_His_kin-like_C"/>
</dbReference>
<dbReference type="Gene3D" id="3.40.50.2300">
    <property type="match status" value="1"/>
</dbReference>
<evidence type="ECO:0000256" key="4">
    <source>
        <dbReference type="ARBA" id="ARBA00022679"/>
    </source>
</evidence>
<dbReference type="SUPFAM" id="SSF55781">
    <property type="entry name" value="GAF domain-like"/>
    <property type="match status" value="1"/>
</dbReference>
<evidence type="ECO:0000259" key="8">
    <source>
        <dbReference type="PROSITE" id="PS50110"/>
    </source>
</evidence>
<dbReference type="CDD" id="cd00156">
    <property type="entry name" value="REC"/>
    <property type="match status" value="1"/>
</dbReference>
<evidence type="ECO:0000256" key="3">
    <source>
        <dbReference type="ARBA" id="ARBA00022553"/>
    </source>
</evidence>
<feature type="domain" description="PAS" evidence="9">
    <location>
        <begin position="270"/>
        <end position="336"/>
    </location>
</feature>
<evidence type="ECO:0000259" key="10">
    <source>
        <dbReference type="PROSITE" id="PS50113"/>
    </source>
</evidence>
<feature type="domain" description="Response regulatory" evidence="8">
    <location>
        <begin position="6"/>
        <end position="122"/>
    </location>
</feature>
<dbReference type="PROSITE" id="PS50109">
    <property type="entry name" value="HIS_KIN"/>
    <property type="match status" value="1"/>
</dbReference>
<evidence type="ECO:0000256" key="1">
    <source>
        <dbReference type="ARBA" id="ARBA00000085"/>
    </source>
</evidence>
<dbReference type="PROSITE" id="PS50110">
    <property type="entry name" value="RESPONSE_REGULATORY"/>
    <property type="match status" value="1"/>
</dbReference>
<dbReference type="PANTHER" id="PTHR43304:SF1">
    <property type="entry name" value="PAC DOMAIN-CONTAINING PROTEIN"/>
    <property type="match status" value="1"/>
</dbReference>
<accession>A0ABD5X1P4</accession>
<dbReference type="SMART" id="SM00086">
    <property type="entry name" value="PAC"/>
    <property type="match status" value="3"/>
</dbReference>
<evidence type="ECO:0000259" key="7">
    <source>
        <dbReference type="PROSITE" id="PS50109"/>
    </source>
</evidence>
<dbReference type="Pfam" id="PF08447">
    <property type="entry name" value="PAS_3"/>
    <property type="match status" value="1"/>
</dbReference>
<keyword evidence="3 6" id="KW-0597">Phosphoprotein</keyword>
<evidence type="ECO:0000313" key="12">
    <source>
        <dbReference type="Proteomes" id="UP001596414"/>
    </source>
</evidence>
<dbReference type="PANTHER" id="PTHR43304">
    <property type="entry name" value="PHYTOCHROME-LIKE PROTEIN CPH1"/>
    <property type="match status" value="1"/>
</dbReference>
<comment type="catalytic activity">
    <reaction evidence="1">
        <text>ATP + protein L-histidine = ADP + protein N-phospho-L-histidine.</text>
        <dbReference type="EC" id="2.7.13.3"/>
    </reaction>
</comment>
<dbReference type="CDD" id="cd00130">
    <property type="entry name" value="PAS"/>
    <property type="match status" value="4"/>
</dbReference>
<dbReference type="InterPro" id="IPR003018">
    <property type="entry name" value="GAF"/>
</dbReference>
<feature type="domain" description="PAS" evidence="9">
    <location>
        <begin position="137"/>
        <end position="208"/>
    </location>
</feature>
<dbReference type="Pfam" id="PF00989">
    <property type="entry name" value="PAS"/>
    <property type="match status" value="1"/>
</dbReference>
<dbReference type="InterPro" id="IPR013655">
    <property type="entry name" value="PAS_fold_3"/>
</dbReference>
<dbReference type="SMART" id="SM00448">
    <property type="entry name" value="REC"/>
    <property type="match status" value="1"/>
</dbReference>
<comment type="caution">
    <text evidence="11">The sequence shown here is derived from an EMBL/GenBank/DDBJ whole genome shotgun (WGS) entry which is preliminary data.</text>
</comment>
<evidence type="ECO:0000313" key="11">
    <source>
        <dbReference type="EMBL" id="MFC7125168.1"/>
    </source>
</evidence>
<dbReference type="NCBIfam" id="TIGR00229">
    <property type="entry name" value="sensory_box"/>
    <property type="match status" value="4"/>
</dbReference>
<dbReference type="Pfam" id="PF02518">
    <property type="entry name" value="HATPase_c"/>
    <property type="match status" value="1"/>
</dbReference>
<evidence type="ECO:0000256" key="2">
    <source>
        <dbReference type="ARBA" id="ARBA00012438"/>
    </source>
</evidence>
<dbReference type="RefSeq" id="WP_267636168.1">
    <property type="nucleotide sequence ID" value="NZ_JAODIY010000004.1"/>
</dbReference>
<dbReference type="InterPro" id="IPR001610">
    <property type="entry name" value="PAC"/>
</dbReference>
<feature type="domain" description="PAS" evidence="9">
    <location>
        <begin position="547"/>
        <end position="617"/>
    </location>
</feature>
<evidence type="ECO:0000256" key="5">
    <source>
        <dbReference type="ARBA" id="ARBA00022777"/>
    </source>
</evidence>
<keyword evidence="5" id="KW-0418">Kinase</keyword>
<dbReference type="Gene3D" id="3.30.450.20">
    <property type="entry name" value="PAS domain"/>
    <property type="match status" value="4"/>
</dbReference>
<dbReference type="SMART" id="SM00388">
    <property type="entry name" value="HisKA"/>
    <property type="match status" value="1"/>
</dbReference>
<dbReference type="Pfam" id="PF13426">
    <property type="entry name" value="PAS_9"/>
    <property type="match status" value="1"/>
</dbReference>
<dbReference type="GO" id="GO:0004673">
    <property type="term" value="F:protein histidine kinase activity"/>
    <property type="evidence" value="ECO:0007669"/>
    <property type="project" value="UniProtKB-EC"/>
</dbReference>
<dbReference type="Pfam" id="PF08448">
    <property type="entry name" value="PAS_4"/>
    <property type="match status" value="1"/>
</dbReference>
<feature type="domain" description="PAS" evidence="9">
    <location>
        <begin position="671"/>
        <end position="744"/>
    </location>
</feature>
<dbReference type="SMART" id="SM00091">
    <property type="entry name" value="PAS"/>
    <property type="match status" value="4"/>
</dbReference>
<dbReference type="Pfam" id="PF00072">
    <property type="entry name" value="Response_reg"/>
    <property type="match status" value="1"/>
</dbReference>
<reference evidence="11 12" key="1">
    <citation type="journal article" date="2014" name="Int. J. Syst. Evol. Microbiol.">
        <title>Complete genome sequence of Corynebacterium casei LMG S-19264T (=DSM 44701T), isolated from a smear-ripened cheese.</title>
        <authorList>
            <consortium name="US DOE Joint Genome Institute (JGI-PGF)"/>
            <person name="Walter F."/>
            <person name="Albersmeier A."/>
            <person name="Kalinowski J."/>
            <person name="Ruckert C."/>
        </authorList>
    </citation>
    <scope>NUCLEOTIDE SEQUENCE [LARGE SCALE GENOMIC DNA]</scope>
    <source>
        <strain evidence="11 12">CGMCC 4.7215</strain>
    </source>
</reference>
<dbReference type="Proteomes" id="UP001596414">
    <property type="component" value="Unassembled WGS sequence"/>
</dbReference>
<feature type="modified residue" description="4-aspartylphosphate" evidence="6">
    <location>
        <position position="57"/>
    </location>
</feature>
<dbReference type="InterPro" id="IPR000700">
    <property type="entry name" value="PAS-assoc_C"/>
</dbReference>
<dbReference type="InterPro" id="IPR003594">
    <property type="entry name" value="HATPase_dom"/>
</dbReference>
<protein>
    <recommendedName>
        <fullName evidence="2">histidine kinase</fullName>
        <ecNumber evidence="2">2.7.13.3</ecNumber>
    </recommendedName>
</protein>
<dbReference type="SUPFAM" id="SSF47384">
    <property type="entry name" value="Homodimeric domain of signal transducing histidine kinase"/>
    <property type="match status" value="1"/>
</dbReference>
<dbReference type="Pfam" id="PF00512">
    <property type="entry name" value="HisKA"/>
    <property type="match status" value="1"/>
</dbReference>
<dbReference type="InterPro" id="IPR052162">
    <property type="entry name" value="Sensor_kinase/Photoreceptor"/>
</dbReference>
<feature type="domain" description="PAC" evidence="10">
    <location>
        <begin position="212"/>
        <end position="262"/>
    </location>
</feature>
<evidence type="ECO:0000259" key="9">
    <source>
        <dbReference type="PROSITE" id="PS50112"/>
    </source>
</evidence>
<organism evidence="11 12">
    <name type="scientific">Halovenus rubra</name>
    <dbReference type="NCBI Taxonomy" id="869890"/>
    <lineage>
        <taxon>Archaea</taxon>
        <taxon>Methanobacteriati</taxon>
        <taxon>Methanobacteriota</taxon>
        <taxon>Stenosarchaea group</taxon>
        <taxon>Halobacteria</taxon>
        <taxon>Halobacteriales</taxon>
        <taxon>Haloarculaceae</taxon>
        <taxon>Halovenus</taxon>
    </lineage>
</organism>
<dbReference type="InterPro" id="IPR005467">
    <property type="entry name" value="His_kinase_dom"/>
</dbReference>
<proteinExistence type="predicted"/>
<dbReference type="SMART" id="SM00387">
    <property type="entry name" value="HATPase_c"/>
    <property type="match status" value="1"/>
</dbReference>
<dbReference type="CDD" id="cd00082">
    <property type="entry name" value="HisKA"/>
    <property type="match status" value="1"/>
</dbReference>
<dbReference type="InterPro" id="IPR000014">
    <property type="entry name" value="PAS"/>
</dbReference>
<dbReference type="InterPro" id="IPR036890">
    <property type="entry name" value="HATPase_C_sf"/>
</dbReference>
<feature type="domain" description="PAC" evidence="10">
    <location>
        <begin position="340"/>
        <end position="392"/>
    </location>
</feature>
<dbReference type="InterPro" id="IPR036097">
    <property type="entry name" value="HisK_dim/P_sf"/>
</dbReference>
<dbReference type="InterPro" id="IPR029016">
    <property type="entry name" value="GAF-like_dom_sf"/>
</dbReference>
<dbReference type="EC" id="2.7.13.3" evidence="2"/>
<dbReference type="InterPro" id="IPR013656">
    <property type="entry name" value="PAS_4"/>
</dbReference>
<dbReference type="InterPro" id="IPR035965">
    <property type="entry name" value="PAS-like_dom_sf"/>
</dbReference>
<dbReference type="Gene3D" id="1.10.287.130">
    <property type="match status" value="1"/>
</dbReference>
<dbReference type="InterPro" id="IPR003661">
    <property type="entry name" value="HisK_dim/P_dom"/>
</dbReference>
<dbReference type="InterPro" id="IPR011006">
    <property type="entry name" value="CheY-like_superfamily"/>
</dbReference>
<sequence>MEPGIHILHVDDDPSILDITAELLSDIDDTFEITSATGPDEALDILEETAIDCIVSDYDMGKRDGIEFLEVVRDRYQKLPFILFTGKGSEEVASEAISAGVTDYLQKKGTVDQYTLLANRINNAINAREASRNSKRRMREFETLITSAPVPMAVVNESGDVLYLNGSAQNTLCVDGPRTDTNLSFLEFVHPEDRAARRDSIERAADTREATQTREFRLLTRDGDERIVMGSVVPSAFDGQSVAQLVFTDVTAQREREAELRELNQFREAIIQNASVWISVLDNNGEVVVWNQAAGNISGYDTNEMIGRDDWAELLYPDEQQREAVFEDSREALQRNETIEGYESVITRADGERRRIYWDAHPLTDVSEEFSGVLSVGWDVTETHEQSNQLKLLHERTRQLVNARNRETVAEMTATAAKDILGYEYVTVRLVNAEEDILEPVATTKDLAERTDACPAYPLDGDSPHADALDTGNVVSVADVSESGAVRDGGPAHSEMYLPIGEYGVMTVSDTAVGAFDQSDTELATVLAANVEAILDRLDRQQRLSPIEERMETFLAETTDIITLLDDDGTILYQNPATTEILGYQPTAVQGDSLFEYVHPEDCKRVRSELLGAVQRGATGKRTDKFRLRHAEGSWISVEAQTHLEKQPDLDGYVATIREISEQERQTVDGDNERFSALFENFPEPTVSFRYEDDIPLIQSVNTEFEAVFGFDAEAVTGEPIDDLIVPVDKQSEAKQLDERVQQGELIDDEVRRKTTDGVRTFKFRNIPYKGDAAIDGFGVYNNINERVKHERELTRQNERLDEFAGIIAHDLRNPLNVAQLRAELLAENIESDHLTAVRDAHERMETLLNETLLLARQGKTVADREPVHVGPVLSDCHEMVGTDDSTVAVDADIQIHCDKERIKQLFENLIKNAIEHGNEDVTIRVGKADGNTLYVEDDGPGIPEDSRESVLEPGYTTGEDGIGMGLAIVSSIVEAHGWELTVTESENGGARFEIEGVHINDSR</sequence>
<dbReference type="SUPFAM" id="SSF55785">
    <property type="entry name" value="PYP-like sensor domain (PAS domain)"/>
    <property type="match status" value="4"/>
</dbReference>
<dbReference type="CDD" id="cd00075">
    <property type="entry name" value="HATPase"/>
    <property type="match status" value="1"/>
</dbReference>
<dbReference type="PRINTS" id="PR00344">
    <property type="entry name" value="BCTRLSENSOR"/>
</dbReference>
<dbReference type="InterPro" id="IPR001789">
    <property type="entry name" value="Sig_transdc_resp-reg_receiver"/>
</dbReference>
<keyword evidence="4" id="KW-0808">Transferase</keyword>
<dbReference type="Pfam" id="PF13185">
    <property type="entry name" value="GAF_2"/>
    <property type="match status" value="1"/>
</dbReference>
<dbReference type="Gene3D" id="3.30.565.10">
    <property type="entry name" value="Histidine kinase-like ATPase, C-terminal domain"/>
    <property type="match status" value="1"/>
</dbReference>
<dbReference type="PROSITE" id="PS50113">
    <property type="entry name" value="PAC"/>
    <property type="match status" value="2"/>
</dbReference>
<gene>
    <name evidence="11" type="ORF">ACFQJ7_03825</name>
</gene>
<feature type="domain" description="Histidine kinase" evidence="7">
    <location>
        <begin position="807"/>
        <end position="996"/>
    </location>
</feature>
<dbReference type="InterPro" id="IPR013767">
    <property type="entry name" value="PAS_fold"/>
</dbReference>
<dbReference type="SUPFAM" id="SSF55874">
    <property type="entry name" value="ATPase domain of HSP90 chaperone/DNA topoisomerase II/histidine kinase"/>
    <property type="match status" value="1"/>
</dbReference>
<dbReference type="Gene3D" id="3.30.450.40">
    <property type="match status" value="1"/>
</dbReference>
<dbReference type="EMBL" id="JBHSZQ010000004">
    <property type="protein sequence ID" value="MFC7125168.1"/>
    <property type="molecule type" value="Genomic_DNA"/>
</dbReference>
<dbReference type="PROSITE" id="PS50112">
    <property type="entry name" value="PAS"/>
    <property type="match status" value="4"/>
</dbReference>
<name>A0ABD5X1P4_9EURY</name>